<feature type="domain" description="MOSC" evidence="1">
    <location>
        <begin position="27"/>
        <end position="163"/>
    </location>
</feature>
<protein>
    <submittedName>
        <fullName evidence="2">Uncharacterized protein conserved in bacteria</fullName>
    </submittedName>
</protein>
<dbReference type="SUPFAM" id="SSF50800">
    <property type="entry name" value="PK beta-barrel domain-like"/>
    <property type="match status" value="1"/>
</dbReference>
<dbReference type="InterPro" id="IPR052353">
    <property type="entry name" value="Benzoxazolinone_Detox_Enz"/>
</dbReference>
<sequence length="218" mass="24640">MNILSVNIGQVTTQPWRNGTPSALNKTPIKEVVFIDTLGLSGDKQADRKNHGGEDKAVFILPAAHYKRFKIQQPFGFLGENLTISDRDESQICLGDRLQIGDVLLEVTQPRSPCWKLGEHASIQANWTMATFLQAYSQEGYVGFYCRVIQSGLVQSGDTIHWLPEQSDRGKLTIQALFMAKQFHKTPEHIHQLNIAIKHPALSEAWRTEIQTLLTQYR</sequence>
<dbReference type="InterPro" id="IPR005302">
    <property type="entry name" value="MoCF_Sase_C"/>
</dbReference>
<dbReference type="AlphaFoldDB" id="A0A3B0VLS3"/>
<dbReference type="GO" id="GO:0003824">
    <property type="term" value="F:catalytic activity"/>
    <property type="evidence" value="ECO:0007669"/>
    <property type="project" value="InterPro"/>
</dbReference>
<accession>A0A3B0VLS3</accession>
<evidence type="ECO:0000259" key="1">
    <source>
        <dbReference type="PROSITE" id="PS51340"/>
    </source>
</evidence>
<dbReference type="GO" id="GO:0030170">
    <property type="term" value="F:pyridoxal phosphate binding"/>
    <property type="evidence" value="ECO:0007669"/>
    <property type="project" value="InterPro"/>
</dbReference>
<organism evidence="2">
    <name type="scientific">hydrothermal vent metagenome</name>
    <dbReference type="NCBI Taxonomy" id="652676"/>
    <lineage>
        <taxon>unclassified sequences</taxon>
        <taxon>metagenomes</taxon>
        <taxon>ecological metagenomes</taxon>
    </lineage>
</organism>
<reference evidence="2" key="1">
    <citation type="submission" date="2018-06" db="EMBL/GenBank/DDBJ databases">
        <authorList>
            <person name="Zhirakovskaya E."/>
        </authorList>
    </citation>
    <scope>NUCLEOTIDE SEQUENCE</scope>
</reference>
<dbReference type="PROSITE" id="PS51340">
    <property type="entry name" value="MOSC"/>
    <property type="match status" value="1"/>
</dbReference>
<name>A0A3B0VLS3_9ZZZZ</name>
<dbReference type="PANTHER" id="PTHR30212:SF2">
    <property type="entry name" value="PROTEIN YIIM"/>
    <property type="match status" value="1"/>
</dbReference>
<dbReference type="Pfam" id="PF03473">
    <property type="entry name" value="MOSC"/>
    <property type="match status" value="1"/>
</dbReference>
<dbReference type="GO" id="GO:0030151">
    <property type="term" value="F:molybdenum ion binding"/>
    <property type="evidence" value="ECO:0007669"/>
    <property type="project" value="InterPro"/>
</dbReference>
<dbReference type="InterPro" id="IPR011037">
    <property type="entry name" value="Pyrv_Knase-like_insert_dom_sf"/>
</dbReference>
<evidence type="ECO:0000313" key="2">
    <source>
        <dbReference type="EMBL" id="VAW44495.1"/>
    </source>
</evidence>
<proteinExistence type="predicted"/>
<dbReference type="EMBL" id="UOFB01000043">
    <property type="protein sequence ID" value="VAW44495.1"/>
    <property type="molecule type" value="Genomic_DNA"/>
</dbReference>
<dbReference type="Gene3D" id="2.40.33.20">
    <property type="entry name" value="PK beta-barrel domain-like"/>
    <property type="match status" value="1"/>
</dbReference>
<dbReference type="PANTHER" id="PTHR30212">
    <property type="entry name" value="PROTEIN YIIM"/>
    <property type="match status" value="1"/>
</dbReference>
<gene>
    <name evidence="2" type="ORF">MNBD_GAMMA04-886</name>
</gene>